<organism evidence="5 6">
    <name type="scientific">Burkholderia reimsis</name>
    <dbReference type="NCBI Taxonomy" id="2234132"/>
    <lineage>
        <taxon>Bacteria</taxon>
        <taxon>Pseudomonadati</taxon>
        <taxon>Pseudomonadota</taxon>
        <taxon>Betaproteobacteria</taxon>
        <taxon>Burkholderiales</taxon>
        <taxon>Burkholderiaceae</taxon>
        <taxon>Burkholderia</taxon>
    </lineage>
</organism>
<comment type="pathway">
    <text evidence="4">Nucleotide-sugar biosynthesis; CMP-3-deoxy-D-manno-octulosonate biosynthesis; CMP-3-deoxy-D-manno-octulosonate from 3-deoxy-D-manno-octulosonate and CTP: step 1/1.</text>
</comment>
<dbReference type="NCBIfam" id="TIGR00466">
    <property type="entry name" value="kdsB"/>
    <property type="match status" value="1"/>
</dbReference>
<dbReference type="InterPro" id="IPR029044">
    <property type="entry name" value="Nucleotide-diphossugar_trans"/>
</dbReference>
<dbReference type="InterPro" id="IPR003329">
    <property type="entry name" value="Cytidylyl_trans"/>
</dbReference>
<evidence type="ECO:0000313" key="6">
    <source>
        <dbReference type="Proteomes" id="UP000252458"/>
    </source>
</evidence>
<dbReference type="GO" id="GO:0008690">
    <property type="term" value="F:3-deoxy-manno-octulosonate cytidylyltransferase activity"/>
    <property type="evidence" value="ECO:0007669"/>
    <property type="project" value="UniProtKB-UniRule"/>
</dbReference>
<dbReference type="RefSeq" id="WP_113044651.1">
    <property type="nucleotide sequence ID" value="NZ_QMFZ01000001.1"/>
</dbReference>
<dbReference type="GO" id="GO:0005829">
    <property type="term" value="C:cytosol"/>
    <property type="evidence" value="ECO:0007669"/>
    <property type="project" value="TreeGrafter"/>
</dbReference>
<dbReference type="UniPathway" id="UPA00358">
    <property type="reaction ID" value="UER00476"/>
</dbReference>
<comment type="similarity">
    <text evidence="4">Belongs to the KdsB family.</text>
</comment>
<keyword evidence="1 4" id="KW-0808">Transferase</keyword>
<dbReference type="Proteomes" id="UP000252458">
    <property type="component" value="Unassembled WGS sequence"/>
</dbReference>
<gene>
    <name evidence="4 5" type="primary">kdsB</name>
    <name evidence="5" type="ORF">DPV79_02240</name>
</gene>
<evidence type="ECO:0000256" key="3">
    <source>
        <dbReference type="ARBA" id="ARBA00022985"/>
    </source>
</evidence>
<dbReference type="CDD" id="cd02517">
    <property type="entry name" value="CMP-KDO-Synthetase"/>
    <property type="match status" value="1"/>
</dbReference>
<dbReference type="Pfam" id="PF02348">
    <property type="entry name" value="CTP_transf_3"/>
    <property type="match status" value="1"/>
</dbReference>
<evidence type="ECO:0000256" key="2">
    <source>
        <dbReference type="ARBA" id="ARBA00022695"/>
    </source>
</evidence>
<dbReference type="HAMAP" id="MF_00057">
    <property type="entry name" value="KdsB"/>
    <property type="match status" value="1"/>
</dbReference>
<comment type="function">
    <text evidence="4">Activates KDO (a required 8-carbon sugar) for incorporation into bacterial lipopolysaccharide in Gram-negative bacteria.</text>
</comment>
<evidence type="ECO:0000313" key="5">
    <source>
        <dbReference type="EMBL" id="RBB43133.1"/>
    </source>
</evidence>
<dbReference type="InterPro" id="IPR004528">
    <property type="entry name" value="KdsB"/>
</dbReference>
<reference evidence="5 6" key="1">
    <citation type="submission" date="2018-06" db="EMBL/GenBank/DDBJ databases">
        <title>Draft genome sequence of Burkholderia reimsis strain BE51 isolated from a French agricultural soil.</title>
        <authorList>
            <person name="Esmaeel Q."/>
        </authorList>
    </citation>
    <scope>NUCLEOTIDE SEQUENCE [LARGE SCALE GENOMIC DNA]</scope>
    <source>
        <strain evidence="5 6">BE51</strain>
    </source>
</reference>
<dbReference type="NCBIfam" id="NF003952">
    <property type="entry name" value="PRK05450.1-5"/>
    <property type="match status" value="1"/>
</dbReference>
<keyword evidence="2 4" id="KW-0548">Nucleotidyltransferase</keyword>
<dbReference type="GO" id="GO:0033468">
    <property type="term" value="P:CMP-keto-3-deoxy-D-manno-octulosonic acid biosynthetic process"/>
    <property type="evidence" value="ECO:0007669"/>
    <property type="project" value="UniProtKB-UniRule"/>
</dbReference>
<sequence length="271" mass="28833">MTSFNNGRTVRVVIPARYGSARLPGKPLVDLDGEPMIVRVHARVRRALPDTDIVVAIDDARIADVLDARGIRFAMTDAGHASGTDRAAEVARVFGWPGTDAVINVQGDEPLVPTALLKAFAGFCGAAPDLGVATVACPVGEVALLDEPAIVKLVVDHRSRALYFSRAAIPFCRDGRPAGAEGANGSIGGVFLRHIGLYGYANATLQALASAAPCELEQLEKLEQLRALWLGMPIDVMRWPDAPPAGIDTPDDVARVVSLLKRQTHDATEPY</sequence>
<dbReference type="PANTHER" id="PTHR42866:SF2">
    <property type="entry name" value="3-DEOXY-MANNO-OCTULOSONATE CYTIDYLYLTRANSFERASE, MITOCHONDRIAL"/>
    <property type="match status" value="1"/>
</dbReference>
<dbReference type="EMBL" id="QMFZ01000001">
    <property type="protein sequence ID" value="RBB43133.1"/>
    <property type="molecule type" value="Genomic_DNA"/>
</dbReference>
<proteinExistence type="inferred from homology"/>
<dbReference type="SUPFAM" id="SSF53448">
    <property type="entry name" value="Nucleotide-diphospho-sugar transferases"/>
    <property type="match status" value="1"/>
</dbReference>
<dbReference type="PANTHER" id="PTHR42866">
    <property type="entry name" value="3-DEOXY-MANNO-OCTULOSONATE CYTIDYLYLTRANSFERASE"/>
    <property type="match status" value="1"/>
</dbReference>
<dbReference type="GO" id="GO:0009103">
    <property type="term" value="P:lipopolysaccharide biosynthetic process"/>
    <property type="evidence" value="ECO:0007669"/>
    <property type="project" value="UniProtKB-UniRule"/>
</dbReference>
<name>A0A365R513_9BURK</name>
<comment type="catalytic activity">
    <reaction evidence="4">
        <text>3-deoxy-alpha-D-manno-oct-2-ulosonate + CTP = CMP-3-deoxy-beta-D-manno-octulosonate + diphosphate</text>
        <dbReference type="Rhea" id="RHEA:23448"/>
        <dbReference type="ChEBI" id="CHEBI:33019"/>
        <dbReference type="ChEBI" id="CHEBI:37563"/>
        <dbReference type="ChEBI" id="CHEBI:85986"/>
        <dbReference type="ChEBI" id="CHEBI:85987"/>
        <dbReference type="EC" id="2.7.7.38"/>
    </reaction>
</comment>
<dbReference type="AlphaFoldDB" id="A0A365R513"/>
<dbReference type="EC" id="2.7.7.38" evidence="4"/>
<comment type="caution">
    <text evidence="5">The sequence shown here is derived from an EMBL/GenBank/DDBJ whole genome shotgun (WGS) entry which is preliminary data.</text>
</comment>
<evidence type="ECO:0000256" key="4">
    <source>
        <dbReference type="HAMAP-Rule" id="MF_00057"/>
    </source>
</evidence>
<protein>
    <recommendedName>
        <fullName evidence="4">3-deoxy-manno-octulosonate cytidylyltransferase</fullName>
        <ecNumber evidence="4">2.7.7.38</ecNumber>
    </recommendedName>
    <alternativeName>
        <fullName evidence="4">CMP-2-keto-3-deoxyoctulosonic acid synthase</fullName>
        <shortName evidence="4">CKS</shortName>
        <shortName evidence="4">CMP-KDO synthase</shortName>
    </alternativeName>
</protein>
<dbReference type="Gene3D" id="3.90.550.10">
    <property type="entry name" value="Spore Coat Polysaccharide Biosynthesis Protein SpsA, Chain A"/>
    <property type="match status" value="1"/>
</dbReference>
<keyword evidence="6" id="KW-1185">Reference proteome</keyword>
<accession>A0A365R513</accession>
<keyword evidence="3 4" id="KW-0448">Lipopolysaccharide biosynthesis</keyword>
<evidence type="ECO:0000256" key="1">
    <source>
        <dbReference type="ARBA" id="ARBA00022679"/>
    </source>
</evidence>
<comment type="subcellular location">
    <subcellularLocation>
        <location evidence="4">Cytoplasm</location>
    </subcellularLocation>
</comment>
<keyword evidence="4" id="KW-0963">Cytoplasm</keyword>